<dbReference type="InterPro" id="IPR046938">
    <property type="entry name" value="DNA_clamp_sf"/>
</dbReference>
<dbReference type="InterPro" id="IPR022648">
    <property type="entry name" value="Pr_cel_nuc_antig_N"/>
</dbReference>
<dbReference type="OrthoDB" id="14749at2157"/>
<proteinExistence type="inferred from homology"/>
<comment type="subunit">
    <text evidence="3">Homotrimer. The subunits circularize to form a toroid; DNA passes through its center. Replication factor C (RFC) is required to load the toroid on the DNA.</text>
</comment>
<reference evidence="6" key="2">
    <citation type="submission" date="2020-09" db="EMBL/GenBank/DDBJ databases">
        <authorList>
            <person name="Sun Q."/>
            <person name="Ohkuma M."/>
        </authorList>
    </citation>
    <scope>NUCLEOTIDE SEQUENCE</scope>
    <source>
        <strain evidence="6">JCM 10088</strain>
    </source>
</reference>
<protein>
    <recommendedName>
        <fullName evidence="3">DNA polymerase sliding clamp</fullName>
    </recommendedName>
    <alternativeName>
        <fullName evidence="3">Proliferating cell nuclear antigen homolog</fullName>
        <shortName evidence="3">PCNA</shortName>
    </alternativeName>
</protein>
<dbReference type="PRINTS" id="PR00339">
    <property type="entry name" value="PCNACYCLIN"/>
</dbReference>
<accession>A0A830GWZ2</accession>
<dbReference type="GO" id="GO:0003677">
    <property type="term" value="F:DNA binding"/>
    <property type="evidence" value="ECO:0007669"/>
    <property type="project" value="UniProtKB-UniRule"/>
</dbReference>
<name>A0A830GWZ2_9CREN</name>
<comment type="caution">
    <text evidence="6">The sequence shown here is derived from an EMBL/GenBank/DDBJ whole genome shotgun (WGS) entry which is preliminary data.</text>
</comment>
<comment type="similarity">
    <text evidence="3">Belongs to the PCNA family.</text>
</comment>
<dbReference type="EMBL" id="BMNL01000003">
    <property type="protein sequence ID" value="GGP21504.1"/>
    <property type="molecule type" value="Genomic_DNA"/>
</dbReference>
<dbReference type="PANTHER" id="PTHR11352:SF0">
    <property type="entry name" value="PROLIFERATING CELL NUCLEAR ANTIGEN"/>
    <property type="match status" value="1"/>
</dbReference>
<comment type="function">
    <text evidence="3">Sliding clamp subunit that acts as a moving platform for DNA processing. Responsible for tethering the catalytic subunit of DNA polymerase and other proteins to DNA during high-speed replication.</text>
</comment>
<keyword evidence="2 3" id="KW-0238">DNA-binding</keyword>
<dbReference type="PANTHER" id="PTHR11352">
    <property type="entry name" value="PROLIFERATING CELL NUCLEAR ANTIGEN"/>
    <property type="match status" value="1"/>
</dbReference>
<dbReference type="Proteomes" id="UP000610960">
    <property type="component" value="Unassembled WGS sequence"/>
</dbReference>
<evidence type="ECO:0000256" key="3">
    <source>
        <dbReference type="HAMAP-Rule" id="MF_00317"/>
    </source>
</evidence>
<evidence type="ECO:0000256" key="4">
    <source>
        <dbReference type="SAM" id="MobiDB-lite"/>
    </source>
</evidence>
<dbReference type="GO" id="GO:0006275">
    <property type="term" value="P:regulation of DNA replication"/>
    <property type="evidence" value="ECO:0007669"/>
    <property type="project" value="UniProtKB-UniRule"/>
</dbReference>
<evidence type="ECO:0000256" key="1">
    <source>
        <dbReference type="ARBA" id="ARBA00022705"/>
    </source>
</evidence>
<dbReference type="Pfam" id="PF00705">
    <property type="entry name" value="PCNA_N"/>
    <property type="match status" value="1"/>
</dbReference>
<feature type="compositionally biased region" description="Acidic residues" evidence="4">
    <location>
        <begin position="1"/>
        <end position="27"/>
    </location>
</feature>
<evidence type="ECO:0000259" key="5">
    <source>
        <dbReference type="Pfam" id="PF00705"/>
    </source>
</evidence>
<feature type="domain" description="Proliferating cell nuclear antigen PCNA N-terminal" evidence="5">
    <location>
        <begin position="53"/>
        <end position="148"/>
    </location>
</feature>
<dbReference type="SUPFAM" id="SSF55979">
    <property type="entry name" value="DNA clamp"/>
    <property type="match status" value="2"/>
</dbReference>
<evidence type="ECO:0000256" key="2">
    <source>
        <dbReference type="ARBA" id="ARBA00023125"/>
    </source>
</evidence>
<keyword evidence="7" id="KW-1185">Reference proteome</keyword>
<dbReference type="CDD" id="cd00577">
    <property type="entry name" value="PCNA"/>
    <property type="match status" value="1"/>
</dbReference>
<organism evidence="6 7">
    <name type="scientific">Thermocladium modestius</name>
    <dbReference type="NCBI Taxonomy" id="62609"/>
    <lineage>
        <taxon>Archaea</taxon>
        <taxon>Thermoproteota</taxon>
        <taxon>Thermoprotei</taxon>
        <taxon>Thermoproteales</taxon>
        <taxon>Thermoproteaceae</taxon>
        <taxon>Thermocladium</taxon>
    </lineage>
</organism>
<dbReference type="Gene3D" id="3.70.10.10">
    <property type="match status" value="1"/>
</dbReference>
<dbReference type="RefSeq" id="WP_188596671.1">
    <property type="nucleotide sequence ID" value="NZ_BMNL01000003.1"/>
</dbReference>
<evidence type="ECO:0000313" key="7">
    <source>
        <dbReference type="Proteomes" id="UP000610960"/>
    </source>
</evidence>
<dbReference type="InterPro" id="IPR000730">
    <property type="entry name" value="Pr_cel_nuc_antig"/>
</dbReference>
<keyword evidence="1 3" id="KW-0235">DNA replication</keyword>
<sequence length="292" mass="32045">MSDDFEEENAEEQVEEQSQEETEEEVEERGSLSGKGGVYSLLFPKGKDVRYAFSALSTILKSASLRVGPEGVKMKAIDDAKISLILLEIPASSLDEVNIGEDAEVGISFDVLKKIMKRIGSRDKVELIIDKQQAKLSVVIYTKKGREGGMYRKFSVPLMDVSEEEVPEPNLAYPIRITADLALMQDVIAAAADIGEAVTFTAAPDQFVIRAEGDGGKSIESIYQSTDELFHEYSAGEEGTATYSADHILGFMSQMRQICDAVTIEYATNKPLKLTFNFSTGSVVLYLAPRTL</sequence>
<gene>
    <name evidence="3" type="primary">pcn</name>
    <name evidence="6" type="ORF">GCM10007981_13590</name>
</gene>
<feature type="region of interest" description="Disordered" evidence="4">
    <location>
        <begin position="1"/>
        <end position="33"/>
    </location>
</feature>
<evidence type="ECO:0000313" key="6">
    <source>
        <dbReference type="EMBL" id="GGP21504.1"/>
    </source>
</evidence>
<dbReference type="GO" id="GO:0006272">
    <property type="term" value="P:leading strand elongation"/>
    <property type="evidence" value="ECO:0007669"/>
    <property type="project" value="TreeGrafter"/>
</dbReference>
<reference evidence="6" key="1">
    <citation type="journal article" date="2014" name="Int. J. Syst. Evol. Microbiol.">
        <title>Complete genome sequence of Corynebacterium casei LMG S-19264T (=DSM 44701T), isolated from a smear-ripened cheese.</title>
        <authorList>
            <consortium name="US DOE Joint Genome Institute (JGI-PGF)"/>
            <person name="Walter F."/>
            <person name="Albersmeier A."/>
            <person name="Kalinowski J."/>
            <person name="Ruckert C."/>
        </authorList>
    </citation>
    <scope>NUCLEOTIDE SEQUENCE</scope>
    <source>
        <strain evidence="6">JCM 10088</strain>
    </source>
</reference>
<dbReference type="GO" id="GO:0030337">
    <property type="term" value="F:DNA polymerase processivity factor activity"/>
    <property type="evidence" value="ECO:0007669"/>
    <property type="project" value="UniProtKB-UniRule"/>
</dbReference>
<dbReference type="NCBIfam" id="NF002221">
    <property type="entry name" value="PRK01115.1-4"/>
    <property type="match status" value="1"/>
</dbReference>
<dbReference type="AlphaFoldDB" id="A0A830GWZ2"/>
<dbReference type="HAMAP" id="MF_00317">
    <property type="entry name" value="DNApol_clamp_arch"/>
    <property type="match status" value="1"/>
</dbReference>